<keyword evidence="3" id="KW-0227">DNA damage</keyword>
<evidence type="ECO:0000256" key="5">
    <source>
        <dbReference type="ARBA" id="ARBA00022806"/>
    </source>
</evidence>
<keyword evidence="7" id="KW-0067">ATP-binding</keyword>
<evidence type="ECO:0000313" key="12">
    <source>
        <dbReference type="EMBL" id="MBG9985454.1"/>
    </source>
</evidence>
<dbReference type="InterPro" id="IPR049035">
    <property type="entry name" value="ADDB_N"/>
</dbReference>
<dbReference type="RefSeq" id="WP_197113731.1">
    <property type="nucleotide sequence ID" value="NZ_JACBXQ010000001.1"/>
</dbReference>
<dbReference type="InterPro" id="IPR027417">
    <property type="entry name" value="P-loop_NTPase"/>
</dbReference>
<keyword evidence="6" id="KW-0269">Exonuclease</keyword>
<accession>A0ABS0LMT2</accession>
<keyword evidence="1" id="KW-0540">Nuclease</keyword>
<evidence type="ECO:0000256" key="9">
    <source>
        <dbReference type="ARBA" id="ARBA00023204"/>
    </source>
</evidence>
<dbReference type="Proteomes" id="UP000721415">
    <property type="component" value="Unassembled WGS sequence"/>
</dbReference>
<gene>
    <name evidence="12" type="ORF">HZY91_00930</name>
</gene>
<dbReference type="PANTHER" id="PTHR30591:SF1">
    <property type="entry name" value="RECBCD ENZYME SUBUNIT RECC"/>
    <property type="match status" value="1"/>
</dbReference>
<dbReference type="EMBL" id="JACBXQ010000001">
    <property type="protein sequence ID" value="MBG9985454.1"/>
    <property type="molecule type" value="Genomic_DNA"/>
</dbReference>
<evidence type="ECO:0000259" key="10">
    <source>
        <dbReference type="Pfam" id="PF12705"/>
    </source>
</evidence>
<dbReference type="PANTHER" id="PTHR30591">
    <property type="entry name" value="RECBCD ENZYME SUBUNIT RECC"/>
    <property type="match status" value="1"/>
</dbReference>
<keyword evidence="9" id="KW-0234">DNA repair</keyword>
<keyword evidence="4" id="KW-0378">Hydrolase</keyword>
<evidence type="ECO:0000259" key="11">
    <source>
        <dbReference type="Pfam" id="PF21445"/>
    </source>
</evidence>
<keyword evidence="13" id="KW-1185">Reference proteome</keyword>
<organism evidence="12 13">
    <name type="scientific">Facklamia lactis</name>
    <dbReference type="NCBI Taxonomy" id="2749967"/>
    <lineage>
        <taxon>Bacteria</taxon>
        <taxon>Bacillati</taxon>
        <taxon>Bacillota</taxon>
        <taxon>Bacilli</taxon>
        <taxon>Lactobacillales</taxon>
        <taxon>Aerococcaceae</taxon>
        <taxon>Facklamia</taxon>
    </lineage>
</organism>
<dbReference type="Gene3D" id="3.40.50.300">
    <property type="entry name" value="P-loop containing nucleotide triphosphate hydrolases"/>
    <property type="match status" value="3"/>
</dbReference>
<reference evidence="12 13" key="1">
    <citation type="submission" date="2020-07" db="EMBL/GenBank/DDBJ databases">
        <title>Facklamia lactis sp. nov., isolated from raw milk.</title>
        <authorList>
            <person name="Doll E.V."/>
            <person name="Huptas C."/>
            <person name="Staib L."/>
            <person name="Wenning M."/>
            <person name="Scherer S."/>
        </authorList>
    </citation>
    <scope>NUCLEOTIDE SEQUENCE [LARGE SCALE GENOMIC DNA]</scope>
    <source>
        <strain evidence="12 13">DSM 111018</strain>
    </source>
</reference>
<feature type="domain" description="PD-(D/E)XK endonuclease-like" evidence="10">
    <location>
        <begin position="821"/>
        <end position="1068"/>
    </location>
</feature>
<keyword evidence="8" id="KW-0238">DNA-binding</keyword>
<evidence type="ECO:0000256" key="6">
    <source>
        <dbReference type="ARBA" id="ARBA00022839"/>
    </source>
</evidence>
<dbReference type="Pfam" id="PF12705">
    <property type="entry name" value="PDDEXK_1"/>
    <property type="match status" value="1"/>
</dbReference>
<comment type="caution">
    <text evidence="12">The sequence shown here is derived from an EMBL/GenBank/DDBJ whole genome shotgun (WGS) entry which is preliminary data.</text>
</comment>
<evidence type="ECO:0000256" key="8">
    <source>
        <dbReference type="ARBA" id="ARBA00023125"/>
    </source>
</evidence>
<proteinExistence type="predicted"/>
<evidence type="ECO:0000256" key="1">
    <source>
        <dbReference type="ARBA" id="ARBA00022722"/>
    </source>
</evidence>
<evidence type="ECO:0000256" key="3">
    <source>
        <dbReference type="ARBA" id="ARBA00022763"/>
    </source>
</evidence>
<evidence type="ECO:0000313" key="13">
    <source>
        <dbReference type="Proteomes" id="UP000721415"/>
    </source>
</evidence>
<keyword evidence="2" id="KW-0547">Nucleotide-binding</keyword>
<dbReference type="Pfam" id="PF21445">
    <property type="entry name" value="ADDB_N"/>
    <property type="match status" value="1"/>
</dbReference>
<keyword evidence="5" id="KW-0347">Helicase</keyword>
<evidence type="ECO:0000256" key="7">
    <source>
        <dbReference type="ARBA" id="ARBA00022840"/>
    </source>
</evidence>
<evidence type="ECO:0000256" key="4">
    <source>
        <dbReference type="ARBA" id="ARBA00022801"/>
    </source>
</evidence>
<feature type="domain" description="ATP-dependent helicase/deoxyribonuclease subunit B N-terminal" evidence="11">
    <location>
        <begin position="6"/>
        <end position="296"/>
    </location>
</feature>
<sequence>MSIQIITGDLKYNKKEPIIDHLLDILEKDPTSKIFYIVPEHLKFNMEEYTLAQIRKRYQRSDASLFNFQVASFSRLKWFLVNHKSDQDTLSDLGLTMIVRQVLNQYQHKLHVYRKQVNYQSFAETIMELFKEFIEGNISPEDITDFSFQEDLLTLATQADQMEGQRLAEIKFLYQAFLDHLQELEINNYKMIQNLIHFFQTEKLEKHYFVIDHYYYFSSQELQILLAMAQASEKIWITLPITQQQLKSYQDVTLNKVAFQTYAQIKELSQLLNIPFDAPWEINACTFKYQPQIQHIADKFSEYQHHYEVSTHEKSHNDWAERHYFYEFDSIQTELRYVSNKIHQLVVEEGYRYKDIQVFTRNMERYQSLVDPIFKMNNIPYFFDHEKTMMDHPFFDWVIKLIQLEKYNWRIPDIIGILKSPLFIPPKIRQIEDADQRLEALKNYEQVIFSFENMLIENGYEGYRFYHLNFEWSRLFDPINSLSDKNDTPSSEPLEQMLEIRQWMISEIHDPLIKLKKVYLGSDFVTKFYRLIQESGIKDQLETLRNECLEQGLVGEARQHEQVWQVFTDTLDEFAKVFSNDQITYELFTDILTAGFKAATYHIIPPTLDQVAFTNIVSPQIQPNKIAFIIGMDRSSLPQKIENNPILTRENRQSIQSNLLAHQFLVDKERQQGSLETLLAYQILLLATDQLHFSYAINLEDRLENWSPFIKQIIRIGHFKTLSLDANYDIRLEGEARFINNFGNHSSFLTTLLQSTRKIYESKAEVPLELAGLIQLVDNQTNKPYHRNLSEILKLAIRFDGLPENITTDTALKLYGQNLNLSVSRIEQFFQDPYSHFLLYGLKLKERKRYEIDFATTGEFFHQALDYFSKYLKANNLLAYQLNDSKIHQAIQKVLTGVKQNPDFEIYQQQGHTYAIFQQIEKRLSHFIRFSIEQQKLIRNQPLISEAIFGMPGKDSLPGLIYPLPSGGKLIIRGKIDRIDEINYFDNQYLQIIDYKSSNKKFSLVDAYYGMDLQILTYLAVGLRHYPDHQPLGAFYQPIIQSFDKANGFFLESNSEHITELQLNNNKLNGFITIEADYLKELELGASESNKSLVYPVQYKKEGFYASSPTFNSEELEVLVQYTHLMFKEAAAQIQQGEIHLAPFEDHPYTTSINEPFRVITGFDASQNYHYYRHKTISSDQAIEAMKAKLIENGLLEKEEDIERK</sequence>
<dbReference type="SUPFAM" id="SSF52540">
    <property type="entry name" value="P-loop containing nucleoside triphosphate hydrolases"/>
    <property type="match status" value="1"/>
</dbReference>
<dbReference type="InterPro" id="IPR038726">
    <property type="entry name" value="PDDEXK_AddAB-type"/>
</dbReference>
<protein>
    <submittedName>
        <fullName evidence="12">PD-(D/E)XK nuclease family protein</fullName>
    </submittedName>
</protein>
<evidence type="ECO:0000256" key="2">
    <source>
        <dbReference type="ARBA" id="ARBA00022741"/>
    </source>
</evidence>
<name>A0ABS0LMT2_9LACT</name>